<protein>
    <submittedName>
        <fullName evidence="1">Putative head structural protein</fullName>
    </submittedName>
</protein>
<proteinExistence type="predicted"/>
<organism evidence="1 2">
    <name type="scientific">Klebsiella phage vB_KpM_FBKp24</name>
    <dbReference type="NCBI Taxonomy" id="2801834"/>
    <lineage>
        <taxon>Viruses</taxon>
        <taxon>Duplodnaviria</taxon>
        <taxon>Heunggongvirae</taxon>
        <taxon>Uroviricota</taxon>
        <taxon>Caudoviricetes</taxon>
        <taxon>Chimalliviridae</taxon>
        <taxon>Maaswegvirus</taxon>
        <taxon>Maaswegvirus Kp24</taxon>
    </lineage>
</organism>
<sequence length="414" mass="47586">MEIKNLFDDRFKNVVYDTRFAREIAVFTKTFENKGDHANFFGSGLLGTVRIRWTNTETNGFFDDILKIDPDDLKADIDELDCIDPSHIVTTDAFNLMIVYCVHRVMTTGKLSAPQRKEVAINLLRILHFKFICGIITRYFPHGTDVQIALRTYEAMTNRFDLKIYKTWGKLITARAQSILEPNGIHAKTIQTFADDDAVKYMLSDIQTRIRTVIKTLTALYYQVRETDGRVISVSNMVEVEGTMEIRDIKRAFPKYRRYLFEQMVDPASFIRLELVDILTKNAPSQKKALIATLQYVSLHVINPEAVFSGKEPKQSKEAKKLIEFTDRTLEYTFDFIHGKGINPRNLAELIGSIKAVLNASRNKEPEVMYLRTEGDKIVRAATGKREPTPVSAERTSFILYLILRTLTMSYYQS</sequence>
<gene>
    <name evidence="1" type="ORF">vBKpMFBKp24_112</name>
</gene>
<accession>A0A7U0GBB2</accession>
<evidence type="ECO:0000313" key="2">
    <source>
        <dbReference type="Proteomes" id="UP000596381"/>
    </source>
</evidence>
<evidence type="ECO:0000313" key="1">
    <source>
        <dbReference type="EMBL" id="QQV92057.1"/>
    </source>
</evidence>
<name>A0A7U0GBB2_9CAUD</name>
<dbReference type="EMBL" id="MW394391">
    <property type="protein sequence ID" value="QQV92057.1"/>
    <property type="molecule type" value="Genomic_DNA"/>
</dbReference>
<dbReference type="Proteomes" id="UP000596381">
    <property type="component" value="Segment"/>
</dbReference>
<reference evidence="1 2" key="1">
    <citation type="submission" date="2020-12" db="EMBL/GenBank/DDBJ databases">
        <title>Genomic characterization of four novel bacteriophages infecting Klebsiella pneumoniae.</title>
        <authorList>
            <person name="Estrada Bonilla B."/>
            <person name="Costa A.R."/>
            <person name="van Rossum T."/>
            <person name="Hagedoorn S."/>
            <person name="Wallinga H."/>
            <person name="Xiao M."/>
            <person name="Song W."/>
            <person name="Haas P.-J."/>
            <person name="Nobrega F.L."/>
            <person name="Brouns S.J.J."/>
        </authorList>
    </citation>
    <scope>NUCLEOTIDE SEQUENCE [LARGE SCALE GENOMIC DNA]</scope>
</reference>
<keyword evidence="2" id="KW-1185">Reference proteome</keyword>